<dbReference type="InterPro" id="IPR036412">
    <property type="entry name" value="HAD-like_sf"/>
</dbReference>
<reference evidence="1 2" key="1">
    <citation type="submission" date="2020-07" db="EMBL/GenBank/DDBJ databases">
        <title>Sequencing the genomes of 1000 actinobacteria strains.</title>
        <authorList>
            <person name="Klenk H.-P."/>
        </authorList>
    </citation>
    <scope>NUCLEOTIDE SEQUENCE [LARGE SCALE GENOMIC DNA]</scope>
    <source>
        <strain evidence="1 2">CXB654</strain>
    </source>
</reference>
<dbReference type="PANTHER" id="PTHR43611">
    <property type="entry name" value="ALPHA-D-GLUCOSE 1-PHOSPHATE PHOSPHATASE"/>
    <property type="match status" value="1"/>
</dbReference>
<dbReference type="Gene3D" id="3.40.50.1000">
    <property type="entry name" value="HAD superfamily/HAD-like"/>
    <property type="match status" value="1"/>
</dbReference>
<sequence length="208" mass="22630">MTRATAAPTWLLFDYVGVLTEDPHASDSAALAAASGAVTEAEFWDAYWADRRDYDIDALDGTGYWRAVTGRLGRPCDEARAAELVRLDIAARTHWRPGVLELVDALAASRGHRIAMLSNLPRDLASALRESPLADRFDPMLFSCDLGLVKPDAASFGAALARMDADPGDVVFIDDRVENTDAAEELGIRSIAFTDDQTLRRDLHALLG</sequence>
<evidence type="ECO:0000313" key="1">
    <source>
        <dbReference type="EMBL" id="NYE50176.1"/>
    </source>
</evidence>
<name>A0A852U023_9ACTN</name>
<dbReference type="SFLD" id="SFLDS00003">
    <property type="entry name" value="Haloacid_Dehalogenase"/>
    <property type="match status" value="1"/>
</dbReference>
<dbReference type="PANTHER" id="PTHR43611:SF3">
    <property type="entry name" value="FLAVIN MONONUCLEOTIDE HYDROLASE 1, CHLOROPLATIC"/>
    <property type="match status" value="1"/>
</dbReference>
<dbReference type="SUPFAM" id="SSF56784">
    <property type="entry name" value="HAD-like"/>
    <property type="match status" value="1"/>
</dbReference>
<keyword evidence="2" id="KW-1185">Reference proteome</keyword>
<dbReference type="EMBL" id="JACCCC010000001">
    <property type="protein sequence ID" value="NYE50176.1"/>
    <property type="molecule type" value="Genomic_DNA"/>
</dbReference>
<dbReference type="InterPro" id="IPR006439">
    <property type="entry name" value="HAD-SF_hydro_IA"/>
</dbReference>
<dbReference type="PRINTS" id="PR00413">
    <property type="entry name" value="HADHALOGNASE"/>
</dbReference>
<evidence type="ECO:0000313" key="2">
    <source>
        <dbReference type="Proteomes" id="UP000589036"/>
    </source>
</evidence>
<dbReference type="GO" id="GO:0016787">
    <property type="term" value="F:hydrolase activity"/>
    <property type="evidence" value="ECO:0007669"/>
    <property type="project" value="UniProtKB-KW"/>
</dbReference>
<protein>
    <submittedName>
        <fullName evidence="1">Putative hydrolase of the HAD superfamily</fullName>
    </submittedName>
</protein>
<comment type="caution">
    <text evidence="1">The sequence shown here is derived from an EMBL/GenBank/DDBJ whole genome shotgun (WGS) entry which is preliminary data.</text>
</comment>
<keyword evidence="1" id="KW-0378">Hydrolase</keyword>
<accession>A0A852U023</accession>
<proteinExistence type="predicted"/>
<dbReference type="AlphaFoldDB" id="A0A852U023"/>
<dbReference type="Pfam" id="PF00702">
    <property type="entry name" value="Hydrolase"/>
    <property type="match status" value="1"/>
</dbReference>
<organism evidence="1 2">
    <name type="scientific">Spinactinospora alkalitolerans</name>
    <dbReference type="NCBI Taxonomy" id="687207"/>
    <lineage>
        <taxon>Bacteria</taxon>
        <taxon>Bacillati</taxon>
        <taxon>Actinomycetota</taxon>
        <taxon>Actinomycetes</taxon>
        <taxon>Streptosporangiales</taxon>
        <taxon>Nocardiopsidaceae</taxon>
        <taxon>Spinactinospora</taxon>
    </lineage>
</organism>
<dbReference type="Proteomes" id="UP000589036">
    <property type="component" value="Unassembled WGS sequence"/>
</dbReference>
<dbReference type="SFLD" id="SFLDG01129">
    <property type="entry name" value="C1.5:_HAD__Beta-PGM__Phosphata"/>
    <property type="match status" value="1"/>
</dbReference>
<dbReference type="RefSeq" id="WP_179645702.1">
    <property type="nucleotide sequence ID" value="NZ_BAAAYY010000014.1"/>
</dbReference>
<gene>
    <name evidence="1" type="ORF">HDA32_005296</name>
</gene>
<dbReference type="InterPro" id="IPR023214">
    <property type="entry name" value="HAD_sf"/>
</dbReference>
<dbReference type="NCBIfam" id="TIGR01509">
    <property type="entry name" value="HAD-SF-IA-v3"/>
    <property type="match status" value="1"/>
</dbReference>